<dbReference type="HOGENOM" id="CLU_502764_0_0_1"/>
<organism evidence="5 6">
    <name type="scientific">Helobdella robusta</name>
    <name type="common">Californian leech</name>
    <dbReference type="NCBI Taxonomy" id="6412"/>
    <lineage>
        <taxon>Eukaryota</taxon>
        <taxon>Metazoa</taxon>
        <taxon>Spiralia</taxon>
        <taxon>Lophotrochozoa</taxon>
        <taxon>Annelida</taxon>
        <taxon>Clitellata</taxon>
        <taxon>Hirudinea</taxon>
        <taxon>Rhynchobdellida</taxon>
        <taxon>Glossiphoniidae</taxon>
        <taxon>Helobdella</taxon>
    </lineage>
</organism>
<evidence type="ECO:0000313" key="4">
    <source>
        <dbReference type="EMBL" id="ESO01130.1"/>
    </source>
</evidence>
<dbReference type="STRING" id="6412.T1FTW2"/>
<feature type="region of interest" description="Disordered" evidence="1">
    <location>
        <begin position="428"/>
        <end position="450"/>
    </location>
</feature>
<gene>
    <name evidence="5" type="primary">20212259</name>
    <name evidence="4" type="ORF">HELRODRAFT_192384</name>
</gene>
<dbReference type="InParanoid" id="T1FTW2"/>
<dbReference type="eggNOG" id="KOG2353">
    <property type="taxonomic scope" value="Eukaryota"/>
</dbReference>
<reference evidence="4 6" key="2">
    <citation type="journal article" date="2013" name="Nature">
        <title>Insights into bilaterian evolution from three spiralian genomes.</title>
        <authorList>
            <person name="Simakov O."/>
            <person name="Marletaz F."/>
            <person name="Cho S.J."/>
            <person name="Edsinger-Gonzales E."/>
            <person name="Havlak P."/>
            <person name="Hellsten U."/>
            <person name="Kuo D.H."/>
            <person name="Larsson T."/>
            <person name="Lv J."/>
            <person name="Arendt D."/>
            <person name="Savage R."/>
            <person name="Osoegawa K."/>
            <person name="de Jong P."/>
            <person name="Grimwood J."/>
            <person name="Chapman J.A."/>
            <person name="Shapiro H."/>
            <person name="Aerts A."/>
            <person name="Otillar R.P."/>
            <person name="Terry A.Y."/>
            <person name="Boore J.L."/>
            <person name="Grigoriev I.V."/>
            <person name="Lindberg D.R."/>
            <person name="Seaver E.C."/>
            <person name="Weisblat D.A."/>
            <person name="Putnam N.H."/>
            <person name="Rokhsar D.S."/>
        </authorList>
    </citation>
    <scope>NUCLEOTIDE SEQUENCE</scope>
</reference>
<evidence type="ECO:0000256" key="2">
    <source>
        <dbReference type="SAM" id="Phobius"/>
    </source>
</evidence>
<evidence type="ECO:0000259" key="3">
    <source>
        <dbReference type="Pfam" id="PF08473"/>
    </source>
</evidence>
<protein>
    <recommendedName>
        <fullName evidence="3">Voltage-dependent calcium channel alpha-2/delta subunit conserved region domain-containing protein</fullName>
    </recommendedName>
</protein>
<keyword evidence="2" id="KW-0812">Transmembrane</keyword>
<keyword evidence="2" id="KW-1133">Transmembrane helix</keyword>
<dbReference type="GeneID" id="20212259"/>
<dbReference type="Pfam" id="PF08473">
    <property type="entry name" value="VGCC_alpha2"/>
    <property type="match status" value="1"/>
</dbReference>
<sequence length="542" mass="62573">MTLMMFGGTKYGMITPQPSNLTIMGVLGMHMSIKKLLGDSDAETYKNEFLPVDIADLEPSSHIFELRKAMINGEKGQITVNDYDISNDEHHVINRSKTYNYDKVKDFNLRFLENNVDGEIEEMLESMNATDILEYFYEKFISKNLSQNYTGFNILKSRSLWKIYPEKDAQEARSVMKKFELQFEERILKSDDAWVVDVYDAEMKFWNGTTERFLICGRNIKVHDTTLAVVAAVFRDQILRNIIIENSLTSSSSSSSSPVTSVSYLLDDGGIVITADDDEDHVGLFFGDVEPHVMKHMLENRIYRLDETTRYFSICSDLGSTDDASHITSFFSSLTYQLIIPKLFSFLHGVMVDMVFSDIEFGDEPDNRPKEYCQRNLYKYSFGTNAAKENEFSIDCQNCSKTYKTMRMRDANLMLVLVVSSHHAYDNSADGGSNSNHISDHTTDTQSNQHDNATEVKDACKCYFNESMSLPFKPTQYKDKDFLLSNFEVNSDDSLCLPFDKVCLNFQWLFIVYQLIFWEYFLMMYGFLCILNDAYFKFLFVF</sequence>
<keyword evidence="2" id="KW-0472">Membrane</keyword>
<name>T1FTW2_HELRO</name>
<dbReference type="Proteomes" id="UP000015101">
    <property type="component" value="Unassembled WGS sequence"/>
</dbReference>
<evidence type="ECO:0000313" key="5">
    <source>
        <dbReference type="EnsemblMetazoa" id="HelroP192384"/>
    </source>
</evidence>
<keyword evidence="6" id="KW-1185">Reference proteome</keyword>
<dbReference type="EMBL" id="AMQM01005157">
    <property type="status" value="NOT_ANNOTATED_CDS"/>
    <property type="molecule type" value="Genomic_DNA"/>
</dbReference>
<dbReference type="InterPro" id="IPR013680">
    <property type="entry name" value="VDCC_a2/dsu"/>
</dbReference>
<dbReference type="KEGG" id="hro:HELRODRAFT_192384"/>
<evidence type="ECO:0000256" key="1">
    <source>
        <dbReference type="SAM" id="MobiDB-lite"/>
    </source>
</evidence>
<reference evidence="6" key="1">
    <citation type="submission" date="2012-12" db="EMBL/GenBank/DDBJ databases">
        <authorList>
            <person name="Hellsten U."/>
            <person name="Grimwood J."/>
            <person name="Chapman J.A."/>
            <person name="Shapiro H."/>
            <person name="Aerts A."/>
            <person name="Otillar R.P."/>
            <person name="Terry A.Y."/>
            <person name="Boore J.L."/>
            <person name="Simakov O."/>
            <person name="Marletaz F."/>
            <person name="Cho S.-J."/>
            <person name="Edsinger-Gonzales E."/>
            <person name="Havlak P."/>
            <person name="Kuo D.-H."/>
            <person name="Larsson T."/>
            <person name="Lv J."/>
            <person name="Arendt D."/>
            <person name="Savage R."/>
            <person name="Osoegawa K."/>
            <person name="de Jong P."/>
            <person name="Lindberg D.R."/>
            <person name="Seaver E.C."/>
            <person name="Weisblat D.A."/>
            <person name="Putnam N.H."/>
            <person name="Grigoriev I.V."/>
            <person name="Rokhsar D.S."/>
        </authorList>
    </citation>
    <scope>NUCLEOTIDE SEQUENCE</scope>
</reference>
<feature type="domain" description="Voltage-dependent calcium channel alpha-2/delta subunit conserved region" evidence="3">
    <location>
        <begin position="160"/>
        <end position="423"/>
    </location>
</feature>
<reference evidence="5" key="3">
    <citation type="submission" date="2015-06" db="UniProtKB">
        <authorList>
            <consortium name="EnsemblMetazoa"/>
        </authorList>
    </citation>
    <scope>IDENTIFICATION</scope>
</reference>
<dbReference type="EnsemblMetazoa" id="HelroT192384">
    <property type="protein sequence ID" value="HelroP192384"/>
    <property type="gene ID" value="HelroG192384"/>
</dbReference>
<feature type="transmembrane region" description="Helical" evidence="2">
    <location>
        <begin position="508"/>
        <end position="531"/>
    </location>
</feature>
<evidence type="ECO:0000313" key="6">
    <source>
        <dbReference type="Proteomes" id="UP000015101"/>
    </source>
</evidence>
<dbReference type="CTD" id="20212259"/>
<dbReference type="EMBL" id="KB096830">
    <property type="protein sequence ID" value="ESO01130.1"/>
    <property type="molecule type" value="Genomic_DNA"/>
</dbReference>
<dbReference type="AlphaFoldDB" id="T1FTW2"/>
<accession>T1FTW2</accession>
<proteinExistence type="predicted"/>
<dbReference type="OrthoDB" id="10054666at2759"/>
<dbReference type="RefSeq" id="XP_009020842.1">
    <property type="nucleotide sequence ID" value="XM_009022594.1"/>
</dbReference>